<dbReference type="AlphaFoldDB" id="A0AAV2BUP6"/>
<evidence type="ECO:0000256" key="2">
    <source>
        <dbReference type="ARBA" id="ARBA00022737"/>
    </source>
</evidence>
<feature type="domain" description="C2H2-type" evidence="6">
    <location>
        <begin position="15"/>
        <end position="42"/>
    </location>
</feature>
<dbReference type="SMART" id="SM00355">
    <property type="entry name" value="ZnF_C2H2"/>
    <property type="match status" value="2"/>
</dbReference>
<keyword evidence="1" id="KW-0479">Metal-binding</keyword>
<dbReference type="GO" id="GO:0005634">
    <property type="term" value="C:nucleus"/>
    <property type="evidence" value="ECO:0007669"/>
    <property type="project" value="TreeGrafter"/>
</dbReference>
<dbReference type="InterPro" id="IPR013087">
    <property type="entry name" value="Znf_C2H2_type"/>
</dbReference>
<dbReference type="InterPro" id="IPR036236">
    <property type="entry name" value="Znf_C2H2_sf"/>
</dbReference>
<dbReference type="PROSITE" id="PS50157">
    <property type="entry name" value="ZINC_FINGER_C2H2_2"/>
    <property type="match status" value="2"/>
</dbReference>
<dbReference type="Pfam" id="PF13894">
    <property type="entry name" value="zf-C2H2_4"/>
    <property type="match status" value="1"/>
</dbReference>
<keyword evidence="2" id="KW-0677">Repeat</keyword>
<dbReference type="PANTHER" id="PTHR24403:SF67">
    <property type="entry name" value="FI01116P-RELATED"/>
    <property type="match status" value="1"/>
</dbReference>
<dbReference type="InterPro" id="IPR050688">
    <property type="entry name" value="Zinc_finger/UBP_domain"/>
</dbReference>
<dbReference type="PROSITE" id="PS00028">
    <property type="entry name" value="ZINC_FINGER_C2H2_1"/>
    <property type="match status" value="1"/>
</dbReference>
<evidence type="ECO:0000259" key="6">
    <source>
        <dbReference type="PROSITE" id="PS50157"/>
    </source>
</evidence>
<dbReference type="GO" id="GO:0008270">
    <property type="term" value="F:zinc ion binding"/>
    <property type="evidence" value="ECO:0007669"/>
    <property type="project" value="UniProtKB-KW"/>
</dbReference>
<reference evidence="7 8" key="1">
    <citation type="submission" date="2024-04" db="EMBL/GenBank/DDBJ databases">
        <authorList>
            <person name="Rising A."/>
            <person name="Reimegard J."/>
            <person name="Sonavane S."/>
            <person name="Akerstrom W."/>
            <person name="Nylinder S."/>
            <person name="Hedman E."/>
            <person name="Kallberg Y."/>
        </authorList>
    </citation>
    <scope>NUCLEOTIDE SEQUENCE [LARGE SCALE GENOMIC DNA]</scope>
</reference>
<evidence type="ECO:0000256" key="4">
    <source>
        <dbReference type="ARBA" id="ARBA00022833"/>
    </source>
</evidence>
<dbReference type="Gene3D" id="3.30.160.60">
    <property type="entry name" value="Classic Zinc Finger"/>
    <property type="match status" value="2"/>
</dbReference>
<dbReference type="SUPFAM" id="SSF57667">
    <property type="entry name" value="beta-beta-alpha zinc fingers"/>
    <property type="match status" value="1"/>
</dbReference>
<dbReference type="Proteomes" id="UP001497382">
    <property type="component" value="Unassembled WGS sequence"/>
</dbReference>
<keyword evidence="8" id="KW-1185">Reference proteome</keyword>
<dbReference type="PANTHER" id="PTHR24403">
    <property type="entry name" value="ZINC FINGER PROTEIN"/>
    <property type="match status" value="1"/>
</dbReference>
<dbReference type="FunFam" id="3.30.160.60:FF:000557">
    <property type="entry name" value="zinc finger and SCAN domain-containing protein 29"/>
    <property type="match status" value="1"/>
</dbReference>
<evidence type="ECO:0000256" key="3">
    <source>
        <dbReference type="ARBA" id="ARBA00022771"/>
    </source>
</evidence>
<dbReference type="EMBL" id="CAXIEN010000524">
    <property type="protein sequence ID" value="CAL1299932.1"/>
    <property type="molecule type" value="Genomic_DNA"/>
</dbReference>
<protein>
    <recommendedName>
        <fullName evidence="6">C2H2-type domain-containing protein</fullName>
    </recommendedName>
</protein>
<comment type="caution">
    <text evidence="7">The sequence shown here is derived from an EMBL/GenBank/DDBJ whole genome shotgun (WGS) entry which is preliminary data.</text>
</comment>
<name>A0AAV2BUP6_9ARAC</name>
<feature type="domain" description="C2H2-type" evidence="6">
    <location>
        <begin position="43"/>
        <end position="70"/>
    </location>
</feature>
<evidence type="ECO:0000313" key="7">
    <source>
        <dbReference type="EMBL" id="CAL1299932.1"/>
    </source>
</evidence>
<organism evidence="7 8">
    <name type="scientific">Larinioides sclopetarius</name>
    <dbReference type="NCBI Taxonomy" id="280406"/>
    <lineage>
        <taxon>Eukaryota</taxon>
        <taxon>Metazoa</taxon>
        <taxon>Ecdysozoa</taxon>
        <taxon>Arthropoda</taxon>
        <taxon>Chelicerata</taxon>
        <taxon>Arachnida</taxon>
        <taxon>Araneae</taxon>
        <taxon>Araneomorphae</taxon>
        <taxon>Entelegynae</taxon>
        <taxon>Araneoidea</taxon>
        <taxon>Araneidae</taxon>
        <taxon>Larinioides</taxon>
    </lineage>
</organism>
<proteinExistence type="predicted"/>
<evidence type="ECO:0000256" key="1">
    <source>
        <dbReference type="ARBA" id="ARBA00022723"/>
    </source>
</evidence>
<keyword evidence="3 5" id="KW-0863">Zinc-finger</keyword>
<sequence length="70" mass="8219">MNPRGGTLILQRKEHKCTFCPYTTWHKGNMKCHLLRHTGEKPFGCDVCPKRFASKSDLNRHALIHMRDRL</sequence>
<gene>
    <name evidence="7" type="ORF">LARSCL_LOCUS21643</name>
</gene>
<dbReference type="GO" id="GO:0045944">
    <property type="term" value="P:positive regulation of transcription by RNA polymerase II"/>
    <property type="evidence" value="ECO:0007669"/>
    <property type="project" value="TreeGrafter"/>
</dbReference>
<evidence type="ECO:0000256" key="5">
    <source>
        <dbReference type="PROSITE-ProRule" id="PRU00042"/>
    </source>
</evidence>
<keyword evidence="4" id="KW-0862">Zinc</keyword>
<accession>A0AAV2BUP6</accession>
<evidence type="ECO:0000313" key="8">
    <source>
        <dbReference type="Proteomes" id="UP001497382"/>
    </source>
</evidence>